<evidence type="ECO:0000313" key="2">
    <source>
        <dbReference type="Ensembl" id="ENSGGOP00000043035.1"/>
    </source>
</evidence>
<dbReference type="EMBL" id="CABD030110857">
    <property type="status" value="NOT_ANNOTATED_CDS"/>
    <property type="molecule type" value="Genomic_DNA"/>
</dbReference>
<sequence length="70" mass="7219">MATSQYFDFAQGGGPQYSPEVETTPPALASGLPCALPWTVGCSGSDAVTALSPSLRGLACICSILWDPAW</sequence>
<keyword evidence="3" id="KW-1185">Reference proteome</keyword>
<organism evidence="2 3">
    <name type="scientific">Gorilla gorilla gorilla</name>
    <name type="common">Western lowland gorilla</name>
    <dbReference type="NCBI Taxonomy" id="9595"/>
    <lineage>
        <taxon>Eukaryota</taxon>
        <taxon>Metazoa</taxon>
        <taxon>Chordata</taxon>
        <taxon>Craniata</taxon>
        <taxon>Vertebrata</taxon>
        <taxon>Euteleostomi</taxon>
        <taxon>Mammalia</taxon>
        <taxon>Eutheria</taxon>
        <taxon>Euarchontoglires</taxon>
        <taxon>Primates</taxon>
        <taxon>Haplorrhini</taxon>
        <taxon>Catarrhini</taxon>
        <taxon>Hominidae</taxon>
        <taxon>Gorilla</taxon>
    </lineage>
</organism>
<evidence type="ECO:0000256" key="1">
    <source>
        <dbReference type="SAM" id="MobiDB-lite"/>
    </source>
</evidence>
<dbReference type="AlphaFoldDB" id="A0A2I2Z7Q9"/>
<feature type="region of interest" description="Disordered" evidence="1">
    <location>
        <begin position="1"/>
        <end position="24"/>
    </location>
</feature>
<dbReference type="EMBL" id="CABD030110858">
    <property type="status" value="NOT_ANNOTATED_CDS"/>
    <property type="molecule type" value="Genomic_DNA"/>
</dbReference>
<accession>A0A2I2Z7Q9</accession>
<proteinExistence type="predicted"/>
<dbReference type="EMBL" id="CABD030110854">
    <property type="status" value="NOT_ANNOTATED_CDS"/>
    <property type="molecule type" value="Genomic_DNA"/>
</dbReference>
<reference evidence="2" key="3">
    <citation type="submission" date="2025-08" db="UniProtKB">
        <authorList>
            <consortium name="Ensembl"/>
        </authorList>
    </citation>
    <scope>IDENTIFICATION</scope>
</reference>
<name>A0A2I2Z7Q9_GORGO</name>
<evidence type="ECO:0000313" key="3">
    <source>
        <dbReference type="Proteomes" id="UP000001519"/>
    </source>
</evidence>
<dbReference type="EMBL" id="CABD030110853">
    <property type="status" value="NOT_ANNOTATED_CDS"/>
    <property type="molecule type" value="Genomic_DNA"/>
</dbReference>
<dbReference type="EMBL" id="CABD030110856">
    <property type="status" value="NOT_ANNOTATED_CDS"/>
    <property type="molecule type" value="Genomic_DNA"/>
</dbReference>
<dbReference type="GeneID" id="101133279"/>
<reference evidence="2 3" key="2">
    <citation type="journal article" date="2012" name="Nature">
        <title>Insights into hominid evolution from the gorilla genome sequence.</title>
        <authorList>
            <person name="Scally A."/>
            <person name="Dutheil J.Y."/>
            <person name="Hillier L.W."/>
            <person name="Jordan G.E."/>
            <person name="Goodhead I."/>
            <person name="Herrero J."/>
            <person name="Hobolth A."/>
            <person name="Lappalainen T."/>
            <person name="Mailund T."/>
            <person name="Marques-Bonet T."/>
            <person name="McCarthy S."/>
            <person name="Montgomery S.H."/>
            <person name="Schwalie P.C."/>
            <person name="Tang Y.A."/>
            <person name="Ward M.C."/>
            <person name="Xue Y."/>
            <person name="Yngvadottir B."/>
            <person name="Alkan C."/>
            <person name="Andersen L.N."/>
            <person name="Ayub Q."/>
            <person name="Ball E.V."/>
            <person name="Beal K."/>
            <person name="Bradley B.J."/>
            <person name="Chen Y."/>
            <person name="Clee C.M."/>
            <person name="Fitzgerald S."/>
            <person name="Graves T.A."/>
            <person name="Gu Y."/>
            <person name="Heath P."/>
            <person name="Heger A."/>
            <person name="Karakoc E."/>
            <person name="Kolb-Kokocinski A."/>
            <person name="Laird G.K."/>
            <person name="Lunter G."/>
            <person name="Meader S."/>
            <person name="Mort M."/>
            <person name="Mullikin J.C."/>
            <person name="Munch K."/>
            <person name="O'Connor T.D."/>
            <person name="Phillips A.D."/>
            <person name="Prado-Martinez J."/>
            <person name="Rogers A.S."/>
            <person name="Sajjadian S."/>
            <person name="Schmidt D."/>
            <person name="Shaw K."/>
            <person name="Simpson J.T."/>
            <person name="Stenson P.D."/>
            <person name="Turner D.J."/>
            <person name="Vigilant L."/>
            <person name="Vilella A.J."/>
            <person name="Whitener W."/>
            <person name="Zhu B."/>
            <person name="Cooper D.N."/>
            <person name="de Jong P."/>
            <person name="Dermitzakis E.T."/>
            <person name="Eichler E.E."/>
            <person name="Flicek P."/>
            <person name="Goldman N."/>
            <person name="Mundy N.I."/>
            <person name="Ning Z."/>
            <person name="Odom D.T."/>
            <person name="Ponting C.P."/>
            <person name="Quail M.A."/>
            <person name="Ryder O.A."/>
            <person name="Searle S.M."/>
            <person name="Warren W.C."/>
            <person name="Wilson R.K."/>
            <person name="Schierup M.H."/>
            <person name="Rogers J."/>
            <person name="Tyler-Smith C."/>
            <person name="Durbin R."/>
        </authorList>
    </citation>
    <scope>NUCLEOTIDE SEQUENCE [LARGE SCALE GENOMIC DNA]</scope>
</reference>
<protein>
    <submittedName>
        <fullName evidence="2">Zinc finger RNA binding protein 2</fullName>
    </submittedName>
</protein>
<dbReference type="RefSeq" id="XP_055227216.1">
    <property type="nucleotide sequence ID" value="XM_055371241.2"/>
</dbReference>
<dbReference type="Ensembl" id="ENSGGOT00000049968.1">
    <property type="protein sequence ID" value="ENSGGOP00000043035.1"/>
    <property type="gene ID" value="ENSGGOG00000002866.3"/>
</dbReference>
<dbReference type="Proteomes" id="UP000001519">
    <property type="component" value="Chromosome 19"/>
</dbReference>
<dbReference type="Bgee" id="ENSGGOG00000002866">
    <property type="expression patterns" value="Expressed in prefrontal cortex and 2 other cell types or tissues"/>
</dbReference>
<reference evidence="3" key="1">
    <citation type="submission" date="2011-05" db="EMBL/GenBank/DDBJ databases">
        <title>Insights into the evolution of the great apes provided by the gorilla genome.</title>
        <authorList>
            <person name="Scally A."/>
        </authorList>
    </citation>
    <scope>NUCLEOTIDE SEQUENCE [LARGE SCALE GENOMIC DNA]</scope>
</reference>
<reference evidence="2" key="4">
    <citation type="submission" date="2025-09" db="UniProtKB">
        <authorList>
            <consortium name="Ensembl"/>
        </authorList>
    </citation>
    <scope>IDENTIFICATION</scope>
</reference>
<dbReference type="GeneTree" id="ENSGT00940000162148"/>
<dbReference type="CTD" id="23217"/>
<gene>
    <name evidence="2" type="primary">ZFR2</name>
</gene>
<dbReference type="EMBL" id="CABD030110855">
    <property type="status" value="NOT_ANNOTATED_CDS"/>
    <property type="molecule type" value="Genomic_DNA"/>
</dbReference>